<feature type="transmembrane region" description="Helical" evidence="7">
    <location>
        <begin position="256"/>
        <end position="275"/>
    </location>
</feature>
<keyword evidence="10" id="KW-1185">Reference proteome</keyword>
<evidence type="ECO:0000256" key="1">
    <source>
        <dbReference type="ARBA" id="ARBA00004651"/>
    </source>
</evidence>
<comment type="similarity">
    <text evidence="7">Belongs to the binding-protein-dependent transport system permease family.</text>
</comment>
<dbReference type="Proteomes" id="UP001229346">
    <property type="component" value="Unassembled WGS sequence"/>
</dbReference>
<feature type="transmembrane region" description="Helical" evidence="7">
    <location>
        <begin position="26"/>
        <end position="46"/>
    </location>
</feature>
<dbReference type="PANTHER" id="PTHR43744:SF12">
    <property type="entry name" value="ABC TRANSPORTER PERMEASE PROTEIN MG189-RELATED"/>
    <property type="match status" value="1"/>
</dbReference>
<dbReference type="Pfam" id="PF00528">
    <property type="entry name" value="BPD_transp_1"/>
    <property type="match status" value="1"/>
</dbReference>
<feature type="transmembrane region" description="Helical" evidence="7">
    <location>
        <begin position="196"/>
        <end position="218"/>
    </location>
</feature>
<protein>
    <submittedName>
        <fullName evidence="9">ABC-type glycerol-3-phosphate transport system permease component</fullName>
    </submittedName>
</protein>
<reference evidence="9 10" key="1">
    <citation type="submission" date="2023-07" db="EMBL/GenBank/DDBJ databases">
        <title>Sorghum-associated microbial communities from plants grown in Nebraska, USA.</title>
        <authorList>
            <person name="Schachtman D."/>
        </authorList>
    </citation>
    <scope>NUCLEOTIDE SEQUENCE [LARGE SCALE GENOMIC DNA]</scope>
    <source>
        <strain evidence="9 10">CC482</strain>
    </source>
</reference>
<dbReference type="PANTHER" id="PTHR43744">
    <property type="entry name" value="ABC TRANSPORTER PERMEASE PROTEIN MG189-RELATED-RELATED"/>
    <property type="match status" value="1"/>
</dbReference>
<evidence type="ECO:0000256" key="3">
    <source>
        <dbReference type="ARBA" id="ARBA00022475"/>
    </source>
</evidence>
<gene>
    <name evidence="9" type="ORF">J2T15_000857</name>
</gene>
<feature type="transmembrane region" description="Helical" evidence="7">
    <location>
        <begin position="85"/>
        <end position="109"/>
    </location>
</feature>
<evidence type="ECO:0000256" key="7">
    <source>
        <dbReference type="RuleBase" id="RU363032"/>
    </source>
</evidence>
<evidence type="ECO:0000256" key="4">
    <source>
        <dbReference type="ARBA" id="ARBA00022692"/>
    </source>
</evidence>
<keyword evidence="4 7" id="KW-0812">Transmembrane</keyword>
<proteinExistence type="inferred from homology"/>
<evidence type="ECO:0000256" key="6">
    <source>
        <dbReference type="ARBA" id="ARBA00023136"/>
    </source>
</evidence>
<feature type="transmembrane region" description="Helical" evidence="7">
    <location>
        <begin position="121"/>
        <end position="142"/>
    </location>
</feature>
<dbReference type="Gene3D" id="1.10.3720.10">
    <property type="entry name" value="MetI-like"/>
    <property type="match status" value="1"/>
</dbReference>
<evidence type="ECO:0000256" key="5">
    <source>
        <dbReference type="ARBA" id="ARBA00022989"/>
    </source>
</evidence>
<dbReference type="InterPro" id="IPR035906">
    <property type="entry name" value="MetI-like_sf"/>
</dbReference>
<comment type="caution">
    <text evidence="9">The sequence shown here is derived from an EMBL/GenBank/DDBJ whole genome shotgun (WGS) entry which is preliminary data.</text>
</comment>
<organism evidence="9 10">
    <name type="scientific">Paenibacillus harenae</name>
    <dbReference type="NCBI Taxonomy" id="306543"/>
    <lineage>
        <taxon>Bacteria</taxon>
        <taxon>Bacillati</taxon>
        <taxon>Bacillota</taxon>
        <taxon>Bacilli</taxon>
        <taxon>Bacillales</taxon>
        <taxon>Paenibacillaceae</taxon>
        <taxon>Paenibacillus</taxon>
    </lineage>
</organism>
<dbReference type="InterPro" id="IPR000515">
    <property type="entry name" value="MetI-like"/>
</dbReference>
<evidence type="ECO:0000313" key="10">
    <source>
        <dbReference type="Proteomes" id="UP001229346"/>
    </source>
</evidence>
<evidence type="ECO:0000259" key="8">
    <source>
        <dbReference type="PROSITE" id="PS50928"/>
    </source>
</evidence>
<sequence>MSSATITATTSPKKSPKPRDLFNKGLAYLFLIVLTFASLFPLLWMISSSLKERRDVFLNPPMWIPTDPQWDNFTQLFTERAFDTVLYNSFFIAILHTVLALFFCTLAGYAFAKYTFKFQSILFGIVLASMMVPSETTIIPMFEIYRAFGLIDNPWGVIVANVASAFGIFFMRQYSAGIHTEMLEASRIDGCSEFRIFTSIVLPNLRPALASLGIITFVNQWNNFLWPLIVLRSPGEQTISLAIRTLESGARTPYELIMAGSVISIIPLLIIVLLFQKQLIGGLMDGAVKG</sequence>
<keyword evidence="6 7" id="KW-0472">Membrane</keyword>
<dbReference type="RefSeq" id="WP_307201397.1">
    <property type="nucleotide sequence ID" value="NZ_JAUSSU010000002.1"/>
</dbReference>
<dbReference type="PROSITE" id="PS50928">
    <property type="entry name" value="ABC_TM1"/>
    <property type="match status" value="1"/>
</dbReference>
<feature type="domain" description="ABC transmembrane type-1" evidence="8">
    <location>
        <begin position="86"/>
        <end position="275"/>
    </location>
</feature>
<keyword evidence="5 7" id="KW-1133">Transmembrane helix</keyword>
<feature type="transmembrane region" description="Helical" evidence="7">
    <location>
        <begin position="154"/>
        <end position="175"/>
    </location>
</feature>
<evidence type="ECO:0000313" key="9">
    <source>
        <dbReference type="EMBL" id="MDQ0111424.1"/>
    </source>
</evidence>
<dbReference type="SUPFAM" id="SSF161098">
    <property type="entry name" value="MetI-like"/>
    <property type="match status" value="1"/>
</dbReference>
<evidence type="ECO:0000256" key="2">
    <source>
        <dbReference type="ARBA" id="ARBA00022448"/>
    </source>
</evidence>
<keyword evidence="3" id="KW-1003">Cell membrane</keyword>
<dbReference type="EMBL" id="JAUSSU010000002">
    <property type="protein sequence ID" value="MDQ0111424.1"/>
    <property type="molecule type" value="Genomic_DNA"/>
</dbReference>
<name>A0ABT9TVN0_PAEHA</name>
<comment type="subcellular location">
    <subcellularLocation>
        <location evidence="1 7">Cell membrane</location>
        <topology evidence="1 7">Multi-pass membrane protein</topology>
    </subcellularLocation>
</comment>
<dbReference type="CDD" id="cd06261">
    <property type="entry name" value="TM_PBP2"/>
    <property type="match status" value="1"/>
</dbReference>
<accession>A0ABT9TVN0</accession>
<keyword evidence="2 7" id="KW-0813">Transport</keyword>